<evidence type="ECO:0000313" key="3">
    <source>
        <dbReference type="Proteomes" id="UP000307999"/>
    </source>
</evidence>
<dbReference type="EMBL" id="SWDB01000017">
    <property type="protein sequence ID" value="TKB45641.1"/>
    <property type="molecule type" value="Genomic_DNA"/>
</dbReference>
<evidence type="ECO:0000256" key="1">
    <source>
        <dbReference type="SAM" id="SignalP"/>
    </source>
</evidence>
<accession>A0A4U1B5K9</accession>
<proteinExistence type="predicted"/>
<dbReference type="SUPFAM" id="SSF48403">
    <property type="entry name" value="Ankyrin repeat"/>
    <property type="match status" value="1"/>
</dbReference>
<reference evidence="2 3" key="1">
    <citation type="submission" date="2019-04" db="EMBL/GenBank/DDBJ databases">
        <title>Thalassotalea guangxiensis sp. nov., isolated from sediment of the coastal wetland.</title>
        <authorList>
            <person name="Zheng S."/>
            <person name="Zhang D."/>
        </authorList>
    </citation>
    <scope>NUCLEOTIDE SEQUENCE [LARGE SCALE GENOMIC DNA]</scope>
    <source>
        <strain evidence="2 3">ZS-4</strain>
    </source>
</reference>
<comment type="caution">
    <text evidence="2">The sequence shown here is derived from an EMBL/GenBank/DDBJ whole genome shotgun (WGS) entry which is preliminary data.</text>
</comment>
<dbReference type="AlphaFoldDB" id="A0A4U1B5K9"/>
<evidence type="ECO:0008006" key="4">
    <source>
        <dbReference type="Google" id="ProtNLM"/>
    </source>
</evidence>
<gene>
    <name evidence="2" type="ORF">E8M12_07685</name>
</gene>
<protein>
    <recommendedName>
        <fullName evidence="4">Ankyrin repeat domain-containing protein</fullName>
    </recommendedName>
</protein>
<feature type="chain" id="PRO_5020861510" description="Ankyrin repeat domain-containing protein" evidence="1">
    <location>
        <begin position="21"/>
        <end position="164"/>
    </location>
</feature>
<feature type="signal peptide" evidence="1">
    <location>
        <begin position="1"/>
        <end position="20"/>
    </location>
</feature>
<name>A0A4U1B5K9_9GAMM</name>
<sequence>MSLISSVIFMLGMAPLSPNACNNISEPWHSAETSQSAVDINGQPFNSNYELLKALYEDYGKPTELIEALINQEITKQQEREYVIKTYGRVLLNKAVILNNQDWTKYLLDEGINPFEPSQLGHGVVITFINFGNSELMKVLDSKLELFLTKQEITDFTLFKTYCI</sequence>
<evidence type="ECO:0000313" key="2">
    <source>
        <dbReference type="EMBL" id="TKB45641.1"/>
    </source>
</evidence>
<keyword evidence="1" id="KW-0732">Signal</keyword>
<organism evidence="2 3">
    <name type="scientific">Thalassotalea mangrovi</name>
    <dbReference type="NCBI Taxonomy" id="2572245"/>
    <lineage>
        <taxon>Bacteria</taxon>
        <taxon>Pseudomonadati</taxon>
        <taxon>Pseudomonadota</taxon>
        <taxon>Gammaproteobacteria</taxon>
        <taxon>Alteromonadales</taxon>
        <taxon>Colwelliaceae</taxon>
        <taxon>Thalassotalea</taxon>
    </lineage>
</organism>
<dbReference type="Proteomes" id="UP000307999">
    <property type="component" value="Unassembled WGS sequence"/>
</dbReference>
<keyword evidence="3" id="KW-1185">Reference proteome</keyword>
<dbReference type="RefSeq" id="WP_136735506.1">
    <property type="nucleotide sequence ID" value="NZ_SWDB01000017.1"/>
</dbReference>
<dbReference type="InterPro" id="IPR036770">
    <property type="entry name" value="Ankyrin_rpt-contain_sf"/>
</dbReference>